<feature type="transmembrane region" description="Helical" evidence="2">
    <location>
        <begin position="92"/>
        <end position="113"/>
    </location>
</feature>
<evidence type="ECO:0000313" key="4">
    <source>
        <dbReference type="Proteomes" id="UP000703038"/>
    </source>
</evidence>
<evidence type="ECO:0000256" key="1">
    <source>
        <dbReference type="SAM" id="MobiDB-lite"/>
    </source>
</evidence>
<evidence type="ECO:0000256" key="2">
    <source>
        <dbReference type="SAM" id="Phobius"/>
    </source>
</evidence>
<proteinExistence type="predicted"/>
<keyword evidence="2" id="KW-1133">Transmembrane helix</keyword>
<organism evidence="3 4">
    <name type="scientific">Rhodococcoides corynebacterioides</name>
    <dbReference type="NCBI Taxonomy" id="53972"/>
    <lineage>
        <taxon>Bacteria</taxon>
        <taxon>Bacillati</taxon>
        <taxon>Actinomycetota</taxon>
        <taxon>Actinomycetes</taxon>
        <taxon>Mycobacteriales</taxon>
        <taxon>Nocardiaceae</taxon>
        <taxon>Rhodococcoides</taxon>
    </lineage>
</organism>
<accession>A0ABS2KSD7</accession>
<name>A0ABS2KSD7_9NOCA</name>
<keyword evidence="2" id="KW-0472">Membrane</keyword>
<keyword evidence="4" id="KW-1185">Reference proteome</keyword>
<dbReference type="Proteomes" id="UP000703038">
    <property type="component" value="Unassembled WGS sequence"/>
</dbReference>
<evidence type="ECO:0000313" key="3">
    <source>
        <dbReference type="EMBL" id="MBM7414829.1"/>
    </source>
</evidence>
<dbReference type="RefSeq" id="WP_204867706.1">
    <property type="nucleotide sequence ID" value="NZ_JAFBBK010000001.1"/>
</dbReference>
<keyword evidence="2" id="KW-0812">Transmembrane</keyword>
<feature type="compositionally biased region" description="Basic and acidic residues" evidence="1">
    <location>
        <begin position="46"/>
        <end position="74"/>
    </location>
</feature>
<sequence length="138" mass="14925">MTRSDLLTVGTARSIDPHASVRTRWTCDDDSYWGVADRATGSTMTDVRERTTVRRSPAPRDSRRPDAGTVDYRRRSNGVSQVEHRTRRGHGFATSVAVALITAVSALGLVGLANMRSADVPAQPSISQQAEMGVVSGR</sequence>
<comment type="caution">
    <text evidence="3">The sequence shown here is derived from an EMBL/GenBank/DDBJ whole genome shotgun (WGS) entry which is preliminary data.</text>
</comment>
<dbReference type="EMBL" id="JAFBBK010000001">
    <property type="protein sequence ID" value="MBM7414829.1"/>
    <property type="molecule type" value="Genomic_DNA"/>
</dbReference>
<reference evidence="3 4" key="1">
    <citation type="submission" date="2021-01" db="EMBL/GenBank/DDBJ databases">
        <title>Genomics of switchgrass bacterial isolates.</title>
        <authorList>
            <person name="Shade A."/>
        </authorList>
    </citation>
    <scope>NUCLEOTIDE SEQUENCE [LARGE SCALE GENOMIC DNA]</scope>
    <source>
        <strain evidence="3 4">PvP111</strain>
    </source>
</reference>
<gene>
    <name evidence="3" type="ORF">JOE42_001562</name>
</gene>
<feature type="region of interest" description="Disordered" evidence="1">
    <location>
        <begin position="40"/>
        <end position="88"/>
    </location>
</feature>
<protein>
    <submittedName>
        <fullName evidence="3">Uncharacterized protein</fullName>
    </submittedName>
</protein>